<name>A0ABQ9HDY0_9NEOP</name>
<reference evidence="2 3" key="1">
    <citation type="submission" date="2023-02" db="EMBL/GenBank/DDBJ databases">
        <title>LHISI_Scaffold_Assembly.</title>
        <authorList>
            <person name="Stuart O.P."/>
            <person name="Cleave R."/>
            <person name="Magrath M.J.L."/>
            <person name="Mikheyev A.S."/>
        </authorList>
    </citation>
    <scope>NUCLEOTIDE SEQUENCE [LARGE SCALE GENOMIC DNA]</scope>
    <source>
        <strain evidence="2">Daus_M_001</strain>
        <tissue evidence="2">Leg muscle</tissue>
    </source>
</reference>
<sequence>MLRARSRNWRRCGRGDEMPVRWQPRRRSSLAGLPDVRQFRLTLDLGWTHSRCNYRLGPQNGLTSKESPARHQAKTIKSSLHSSTATEADGPPSENQHGSWFHPTDLAQPERLPAVFFRRSLERRNTPSPVSTTDSSSSERVLALIWPRHPPLLSPPLADVYGLFTRNSGHQRVKESVHQTFCKAFRVLSSKKGGVGEEWFKRRDAGRGKRKNPEKSRRPALSSGLILTCENPGATPPGTKAGSLLWEGWGRESASASLGPLSRKGGKLEIRLALASQLEYSLRHEGRAGKISRITGRQLCAHWLRLQRVASVTPHLAVWDSLRVSLQDCYWLSVVQRESDKLADFRTWESSRATQLIGGFSRGSPVSPPSTQSGAAPYSPLHCLADAGPHDVCEEATAWCYVRAGKLGRRHLTFGAHLPAPRRFPVVLPPAAVSRPGRAALLAPTFPVAWAAAWSVCYQQELFGERRYDILLVSDAIFLASAQLQFSVLSFRWSLVAFYHSELSHSFIHPPQHKLGARRPAAVFIELAVTSGRFNVPRVALRERDIGGKQYDQSLRCASVIRNPSLPGLPPSLSYGSSLSFSSTRPRTMRSSEQSGMDPRVESRVRGQEASVPIRATLTRTSSASSLLRARRAVFPAISRRARASYRQRWECAWCSHGNGLAFTNAEQNRNCPEEANLLPRACFVKLQQDSCMTIHLHRVRNQHCQLQEKFLQVTGNDVRSGGWGVGVPVPTCRNRGDVTAESRDTDLLTLRPNIPRASLQAGDTWKDFSADEGQMKQGWSSGGMRVRRKRECAEKSRRALVTSTKFSIPAGGRTRIA</sequence>
<protein>
    <submittedName>
        <fullName evidence="2">Uncharacterized protein</fullName>
    </submittedName>
</protein>
<dbReference type="EMBL" id="JARBHB010000005">
    <property type="protein sequence ID" value="KAJ8882469.1"/>
    <property type="molecule type" value="Genomic_DNA"/>
</dbReference>
<dbReference type="Proteomes" id="UP001159363">
    <property type="component" value="Chromosome 4"/>
</dbReference>
<proteinExistence type="predicted"/>
<accession>A0ABQ9HDY0</accession>
<feature type="compositionally biased region" description="Polar residues" evidence="1">
    <location>
        <begin position="584"/>
        <end position="595"/>
    </location>
</feature>
<evidence type="ECO:0000313" key="2">
    <source>
        <dbReference type="EMBL" id="KAJ8882469.1"/>
    </source>
</evidence>
<feature type="region of interest" description="Disordered" evidence="1">
    <location>
        <begin position="576"/>
        <end position="609"/>
    </location>
</feature>
<evidence type="ECO:0000256" key="1">
    <source>
        <dbReference type="SAM" id="MobiDB-lite"/>
    </source>
</evidence>
<evidence type="ECO:0000313" key="3">
    <source>
        <dbReference type="Proteomes" id="UP001159363"/>
    </source>
</evidence>
<feature type="compositionally biased region" description="Basic and acidic residues" evidence="1">
    <location>
        <begin position="199"/>
        <end position="217"/>
    </location>
</feature>
<organism evidence="2 3">
    <name type="scientific">Dryococelus australis</name>
    <dbReference type="NCBI Taxonomy" id="614101"/>
    <lineage>
        <taxon>Eukaryota</taxon>
        <taxon>Metazoa</taxon>
        <taxon>Ecdysozoa</taxon>
        <taxon>Arthropoda</taxon>
        <taxon>Hexapoda</taxon>
        <taxon>Insecta</taxon>
        <taxon>Pterygota</taxon>
        <taxon>Neoptera</taxon>
        <taxon>Polyneoptera</taxon>
        <taxon>Phasmatodea</taxon>
        <taxon>Verophasmatodea</taxon>
        <taxon>Anareolatae</taxon>
        <taxon>Phasmatidae</taxon>
        <taxon>Eurycanthinae</taxon>
        <taxon>Dryococelus</taxon>
    </lineage>
</organism>
<keyword evidence="3" id="KW-1185">Reference proteome</keyword>
<gene>
    <name evidence="2" type="ORF">PR048_014279</name>
</gene>
<comment type="caution">
    <text evidence="2">The sequence shown here is derived from an EMBL/GenBank/DDBJ whole genome shotgun (WGS) entry which is preliminary data.</text>
</comment>
<feature type="region of interest" description="Disordered" evidence="1">
    <location>
        <begin position="58"/>
        <end position="104"/>
    </location>
</feature>
<feature type="region of interest" description="Disordered" evidence="1">
    <location>
        <begin position="199"/>
        <end position="221"/>
    </location>
</feature>
<feature type="compositionally biased region" description="Polar residues" evidence="1">
    <location>
        <begin position="75"/>
        <end position="86"/>
    </location>
</feature>